<evidence type="ECO:0000313" key="4">
    <source>
        <dbReference type="EMBL" id="MBD3148615.1"/>
    </source>
</evidence>
<dbReference type="CDD" id="cd04084">
    <property type="entry name" value="CBM6_xylanase-like"/>
    <property type="match status" value="1"/>
</dbReference>
<dbReference type="SUPFAM" id="SSF49384">
    <property type="entry name" value="Carbohydrate-binding domain"/>
    <property type="match status" value="1"/>
</dbReference>
<dbReference type="InterPro" id="IPR008979">
    <property type="entry name" value="Galactose-bd-like_sf"/>
</dbReference>
<name>A0ABR8LG61_9ACTN</name>
<organism evidence="4 5">
    <name type="scientific">Microbispora bryophytorum subsp. camponoti</name>
    <dbReference type="NCBI Taxonomy" id="1677852"/>
    <lineage>
        <taxon>Bacteria</taxon>
        <taxon>Bacillati</taxon>
        <taxon>Actinomycetota</taxon>
        <taxon>Actinomycetes</taxon>
        <taxon>Streptosporangiales</taxon>
        <taxon>Streptosporangiaceae</taxon>
        <taxon>Microbispora</taxon>
    </lineage>
</organism>
<feature type="non-terminal residue" evidence="4">
    <location>
        <position position="1"/>
    </location>
</feature>
<comment type="caution">
    <text evidence="4">The sequence shown here is derived from an EMBL/GenBank/DDBJ whole genome shotgun (WGS) entry which is preliminary data.</text>
</comment>
<proteinExistence type="predicted"/>
<dbReference type="Pfam" id="PF00553">
    <property type="entry name" value="CBM_2"/>
    <property type="match status" value="1"/>
</dbReference>
<evidence type="ECO:0000256" key="1">
    <source>
        <dbReference type="SAM" id="MobiDB-lite"/>
    </source>
</evidence>
<dbReference type="Gene3D" id="2.60.120.260">
    <property type="entry name" value="Galactose-binding domain-like"/>
    <property type="match status" value="1"/>
</dbReference>
<dbReference type="RefSeq" id="WP_191055684.1">
    <property type="nucleotide sequence ID" value="NZ_JACXRZ010000070.1"/>
</dbReference>
<dbReference type="InterPro" id="IPR012291">
    <property type="entry name" value="CBM2_carb-bd_dom_sf"/>
</dbReference>
<reference evidence="4 5" key="1">
    <citation type="submission" date="2020-09" db="EMBL/GenBank/DDBJ databases">
        <title>Actinomycete isolated from the Camponotus japonicus Mayr.</title>
        <authorList>
            <person name="Gong X."/>
        </authorList>
    </citation>
    <scope>NUCLEOTIDE SEQUENCE [LARGE SCALE GENOMIC DNA]</scope>
    <source>
        <strain evidence="4 5">2C-HV3</strain>
    </source>
</reference>
<dbReference type="Gene3D" id="2.60.40.290">
    <property type="match status" value="1"/>
</dbReference>
<dbReference type="PROSITE" id="PS51175">
    <property type="entry name" value="CBM6"/>
    <property type="match status" value="1"/>
</dbReference>
<evidence type="ECO:0000313" key="5">
    <source>
        <dbReference type="Proteomes" id="UP000653231"/>
    </source>
</evidence>
<feature type="domain" description="CBM6" evidence="3">
    <location>
        <begin position="1"/>
        <end position="43"/>
    </location>
</feature>
<dbReference type="SMART" id="SM00637">
    <property type="entry name" value="CBD_II"/>
    <property type="match status" value="1"/>
</dbReference>
<dbReference type="InterPro" id="IPR001919">
    <property type="entry name" value="CBD2"/>
</dbReference>
<dbReference type="Pfam" id="PF03422">
    <property type="entry name" value="CBM_6"/>
    <property type="match status" value="1"/>
</dbReference>
<evidence type="ECO:0000259" key="3">
    <source>
        <dbReference type="PROSITE" id="PS51175"/>
    </source>
</evidence>
<feature type="compositionally biased region" description="Pro residues" evidence="1">
    <location>
        <begin position="51"/>
        <end position="83"/>
    </location>
</feature>
<feature type="region of interest" description="Disordered" evidence="1">
    <location>
        <begin position="46"/>
        <end position="90"/>
    </location>
</feature>
<dbReference type="InterPro" id="IPR008965">
    <property type="entry name" value="CBM2/CBM3_carb-bd_dom_sf"/>
</dbReference>
<evidence type="ECO:0000259" key="2">
    <source>
        <dbReference type="PROSITE" id="PS51173"/>
    </source>
</evidence>
<accession>A0ABR8LG61</accession>
<sequence>TGGWQNWTTVSCSVTGASGTHDLYLRFTGGSGYLMNVNWWQFAGNGGPTTSPSPTPPASPSPSASPSPPSSPSPSPSPSPTITPTPDGGACNATYRTANTWSGGYQGEITVTAGTAPVNGWTVRWTLGNGQTISQVWNGTLSTSGSDVSVTNASYNGSLQPSASTTFGFLAGGAPSAWSLTCTAA</sequence>
<dbReference type="Proteomes" id="UP000653231">
    <property type="component" value="Unassembled WGS sequence"/>
</dbReference>
<feature type="domain" description="CBM2" evidence="2">
    <location>
        <begin position="84"/>
        <end position="185"/>
    </location>
</feature>
<keyword evidence="5" id="KW-1185">Reference proteome</keyword>
<dbReference type="EMBL" id="JACXRZ010000070">
    <property type="protein sequence ID" value="MBD3148615.1"/>
    <property type="molecule type" value="Genomic_DNA"/>
</dbReference>
<protein>
    <submittedName>
        <fullName evidence="4">Cellulose binding domain-containing protein</fullName>
    </submittedName>
</protein>
<gene>
    <name evidence="4" type="ORF">IEQ31_36405</name>
</gene>
<dbReference type="InterPro" id="IPR005084">
    <property type="entry name" value="CBM6"/>
</dbReference>
<dbReference type="SUPFAM" id="SSF49785">
    <property type="entry name" value="Galactose-binding domain-like"/>
    <property type="match status" value="1"/>
</dbReference>
<dbReference type="PROSITE" id="PS51173">
    <property type="entry name" value="CBM2"/>
    <property type="match status" value="1"/>
</dbReference>